<dbReference type="Gene3D" id="3.40.190.10">
    <property type="entry name" value="Periplasmic binding protein-like II"/>
    <property type="match status" value="4"/>
</dbReference>
<protein>
    <submittedName>
        <fullName evidence="2">Uncharacterized protein</fullName>
    </submittedName>
</protein>
<gene>
    <name evidence="2" type="ORF">QJ521_02830</name>
</gene>
<dbReference type="PROSITE" id="PS51257">
    <property type="entry name" value="PROKAR_LIPOPROTEIN"/>
    <property type="match status" value="1"/>
</dbReference>
<accession>A0AAW6U3N3</accession>
<proteinExistence type="predicted"/>
<dbReference type="Proteomes" id="UP001431532">
    <property type="component" value="Unassembled WGS sequence"/>
</dbReference>
<dbReference type="RefSeq" id="WP_282838905.1">
    <property type="nucleotide sequence ID" value="NZ_JASCXW010000005.1"/>
</dbReference>
<feature type="chain" id="PRO_5043521272" evidence="1">
    <location>
        <begin position="22"/>
        <end position="703"/>
    </location>
</feature>
<dbReference type="AlphaFoldDB" id="A0AAW6U3N3"/>
<feature type="signal peptide" evidence="1">
    <location>
        <begin position="1"/>
        <end position="21"/>
    </location>
</feature>
<keyword evidence="3" id="KW-1185">Reference proteome</keyword>
<evidence type="ECO:0000313" key="2">
    <source>
        <dbReference type="EMBL" id="MDI6452490.1"/>
    </source>
</evidence>
<evidence type="ECO:0000313" key="3">
    <source>
        <dbReference type="Proteomes" id="UP001431532"/>
    </source>
</evidence>
<dbReference type="EMBL" id="JASCXW010000005">
    <property type="protein sequence ID" value="MDI6452490.1"/>
    <property type="molecule type" value="Genomic_DNA"/>
</dbReference>
<sequence length="703" mass="77807">MKKFFSFMLVLLALFTIAACADDATDPVDTPVETPTESDPVVSDPDTIDYDSQVTLNVALNYTSGGNLMSISYQKDAAYESFNGKTYTKGDLLPAWERIGQKLNVTFVDRATSADNNTNAQFTRLQTEGFANVDLVNGTGALIGPEGVNGNFVNIGKYLSVMPNLNAFLNANPSVKVSMTSADGGIYFTPYFDGFGEMEQMFLARIDWIKDILDVASPTFDTTPGFVPTNYERRQVETPIDVNITVANADGSTRVVNKAYTNNILDVLAGLNNPTGATVAAAFKTHMQNTYGDQGYAKLSDVFAGTDAAYDTDELVALMYVIKSNPQYITRQLTLPLTSVDIIFPREAAGNRIRNLFRGMEMFGLRGMFSRHEWIYFDQDGLLQDARHDQSFVDGVNDLAGLYADKLIIQNPEEGPANWRQIHLTNSSAFMTYDYNATSTAQSLITGGRAKDADFEFQAILPPVIDWLGDGNYFHFSEATRSVKNEAWGIPKHVEANETKLYRALKLVDEMYDYSTDDSVGTIHLYGPQGWTDGTLEYGTDTVYKLSDAAKAEMTSLAGGNHINYLRQYVGATMPIGHIRSMGLEFQTLSEEGQIGIDRINVAVEAGVLKLAGLVDSDNPWFQLSPTFFPLTKSESDMITAAASFRDIFNDNLLVTMVKYGFSGEGASLTEQEYWNSFKMNNIDVYDAIWINFYRQAYARSQG</sequence>
<name>A0AAW6U3N3_9MOLU</name>
<keyword evidence="1" id="KW-0732">Signal</keyword>
<evidence type="ECO:0000256" key="1">
    <source>
        <dbReference type="SAM" id="SignalP"/>
    </source>
</evidence>
<organism evidence="2 3">
    <name type="scientific">Peloplasma aerotolerans</name>
    <dbReference type="NCBI Taxonomy" id="3044389"/>
    <lineage>
        <taxon>Bacteria</taxon>
        <taxon>Bacillati</taxon>
        <taxon>Mycoplasmatota</taxon>
        <taxon>Mollicutes</taxon>
        <taxon>Acholeplasmatales</taxon>
        <taxon>Acholeplasmataceae</taxon>
        <taxon>Peloplasma</taxon>
    </lineage>
</organism>
<reference evidence="2" key="1">
    <citation type="submission" date="2023-05" db="EMBL/GenBank/DDBJ databases">
        <title>Mariniplasma microaerophilum sp. nov., a novel anaerobic mollicute isolated from terrestrial mud volcano, Taman Peninsula, Russia.</title>
        <authorList>
            <person name="Khomyakova M.A."/>
            <person name="Merkel A.Y."/>
            <person name="Slobodkin A.I."/>
        </authorList>
    </citation>
    <scope>NUCLEOTIDE SEQUENCE</scope>
    <source>
        <strain evidence="2">M4Ah</strain>
    </source>
</reference>
<comment type="caution">
    <text evidence="2">The sequence shown here is derived from an EMBL/GenBank/DDBJ whole genome shotgun (WGS) entry which is preliminary data.</text>
</comment>